<evidence type="ECO:0000313" key="1">
    <source>
        <dbReference type="EnsemblPlants" id="Kaladp0057s0027.2.v1.1"/>
    </source>
</evidence>
<dbReference type="Gramene" id="Kaladp0057s0027.2.v1.1">
    <property type="protein sequence ID" value="Kaladp0057s0027.2.v1.1"/>
    <property type="gene ID" value="Kaladp0057s0027.v1.1"/>
</dbReference>
<dbReference type="AlphaFoldDB" id="A0A7N1A0E1"/>
<sequence length="65" mass="7574">MQPPPEAVDDRGCYVEERDKEDEGLLLLMDRINQLSESQMIDQTSEDKNCAHFWRRGAAAIYPYQ</sequence>
<proteinExistence type="predicted"/>
<organism evidence="1 2">
    <name type="scientific">Kalanchoe fedtschenkoi</name>
    <name type="common">Lavender scallops</name>
    <name type="synonym">South American air plant</name>
    <dbReference type="NCBI Taxonomy" id="63787"/>
    <lineage>
        <taxon>Eukaryota</taxon>
        <taxon>Viridiplantae</taxon>
        <taxon>Streptophyta</taxon>
        <taxon>Embryophyta</taxon>
        <taxon>Tracheophyta</taxon>
        <taxon>Spermatophyta</taxon>
        <taxon>Magnoliopsida</taxon>
        <taxon>eudicotyledons</taxon>
        <taxon>Gunneridae</taxon>
        <taxon>Pentapetalae</taxon>
        <taxon>Saxifragales</taxon>
        <taxon>Crassulaceae</taxon>
        <taxon>Kalanchoe</taxon>
    </lineage>
</organism>
<keyword evidence="2" id="KW-1185">Reference proteome</keyword>
<protein>
    <submittedName>
        <fullName evidence="1">Uncharacterized protein</fullName>
    </submittedName>
</protein>
<evidence type="ECO:0000313" key="2">
    <source>
        <dbReference type="Proteomes" id="UP000594263"/>
    </source>
</evidence>
<dbReference type="EnsemblPlants" id="Kaladp0057s0027.2.v1.1">
    <property type="protein sequence ID" value="Kaladp0057s0027.2.v1.1"/>
    <property type="gene ID" value="Kaladp0057s0027.v1.1"/>
</dbReference>
<name>A0A7N1A0E1_KALFE</name>
<dbReference type="Gramene" id="Kaladp0057s0027.1.v1.1">
    <property type="protein sequence ID" value="Kaladp0057s0027.1.v1.1"/>
    <property type="gene ID" value="Kaladp0057s0027.v1.1"/>
</dbReference>
<dbReference type="Proteomes" id="UP000594263">
    <property type="component" value="Unplaced"/>
</dbReference>
<accession>A0A7N1A0E1</accession>
<dbReference type="EnsemblPlants" id="Kaladp0057s0027.1.v1.1">
    <property type="protein sequence ID" value="Kaladp0057s0027.1.v1.1"/>
    <property type="gene ID" value="Kaladp0057s0027.v1.1"/>
</dbReference>
<reference evidence="1" key="1">
    <citation type="submission" date="2021-01" db="UniProtKB">
        <authorList>
            <consortium name="EnsemblPlants"/>
        </authorList>
    </citation>
    <scope>IDENTIFICATION</scope>
</reference>